<evidence type="ECO:0000256" key="3">
    <source>
        <dbReference type="SAM" id="SignalP"/>
    </source>
</evidence>
<keyword evidence="2" id="KW-0812">Transmembrane</keyword>
<keyword evidence="2" id="KW-0472">Membrane</keyword>
<feature type="transmembrane region" description="Helical" evidence="2">
    <location>
        <begin position="233"/>
        <end position="252"/>
    </location>
</feature>
<dbReference type="Proteomes" id="UP001152888">
    <property type="component" value="Unassembled WGS sequence"/>
</dbReference>
<name>A0A9P0Q1P7_ACAOB</name>
<dbReference type="EMBL" id="CAKOFQ010007741">
    <property type="protein sequence ID" value="CAH2007308.1"/>
    <property type="molecule type" value="Genomic_DNA"/>
</dbReference>
<comment type="caution">
    <text evidence="4">The sequence shown here is derived from an EMBL/GenBank/DDBJ whole genome shotgun (WGS) entry which is preliminary data.</text>
</comment>
<evidence type="ECO:0000313" key="4">
    <source>
        <dbReference type="EMBL" id="CAH2007308.1"/>
    </source>
</evidence>
<gene>
    <name evidence="4" type="ORF">ACAOBT_LOCUS29578</name>
</gene>
<accession>A0A9P0Q1P7</accession>
<keyword evidence="3" id="KW-0732">Signal</keyword>
<keyword evidence="2" id="KW-1133">Transmembrane helix</keyword>
<evidence type="ECO:0000256" key="2">
    <source>
        <dbReference type="SAM" id="Phobius"/>
    </source>
</evidence>
<evidence type="ECO:0000313" key="5">
    <source>
        <dbReference type="Proteomes" id="UP001152888"/>
    </source>
</evidence>
<dbReference type="AlphaFoldDB" id="A0A9P0Q1P7"/>
<evidence type="ECO:0000256" key="1">
    <source>
        <dbReference type="SAM" id="MobiDB-lite"/>
    </source>
</evidence>
<dbReference type="OrthoDB" id="6780133at2759"/>
<proteinExistence type="predicted"/>
<sequence length="271" mass="29397">MPRAHAAAPRLYISCKVSLLAALVILMATAGLLATSKATQTNTLRRYDYYTNGDHHFYHSKHTHSQQQQPFGSSSNSRTEEESWALSYSSVGSGGASGTVGKKRRREVSTAAISRVFFGINPWMPAQDVQEAVAASLQCPFDGGGARSQGGGARSEEGGTGTGFGCPPPCANAASALQVAAARTATTAANSHDDRSTQCLHYLQESHKEEVGFEYNTITFTDLKSSPAANPHFILFILDILLFVMFYKATLFSKTFKMLSSKEYWLKKSFT</sequence>
<keyword evidence="5" id="KW-1185">Reference proteome</keyword>
<feature type="chain" id="PRO_5040397558" evidence="3">
    <location>
        <begin position="35"/>
        <end position="271"/>
    </location>
</feature>
<protein>
    <submittedName>
        <fullName evidence="4">Uncharacterized protein</fullName>
    </submittedName>
</protein>
<feature type="region of interest" description="Disordered" evidence="1">
    <location>
        <begin position="58"/>
        <end position="79"/>
    </location>
</feature>
<feature type="compositionally biased region" description="Polar residues" evidence="1">
    <location>
        <begin position="65"/>
        <end position="77"/>
    </location>
</feature>
<organism evidence="4 5">
    <name type="scientific">Acanthoscelides obtectus</name>
    <name type="common">Bean weevil</name>
    <name type="synonym">Bruchus obtectus</name>
    <dbReference type="NCBI Taxonomy" id="200917"/>
    <lineage>
        <taxon>Eukaryota</taxon>
        <taxon>Metazoa</taxon>
        <taxon>Ecdysozoa</taxon>
        <taxon>Arthropoda</taxon>
        <taxon>Hexapoda</taxon>
        <taxon>Insecta</taxon>
        <taxon>Pterygota</taxon>
        <taxon>Neoptera</taxon>
        <taxon>Endopterygota</taxon>
        <taxon>Coleoptera</taxon>
        <taxon>Polyphaga</taxon>
        <taxon>Cucujiformia</taxon>
        <taxon>Chrysomeloidea</taxon>
        <taxon>Chrysomelidae</taxon>
        <taxon>Bruchinae</taxon>
        <taxon>Bruchini</taxon>
        <taxon>Acanthoscelides</taxon>
    </lineage>
</organism>
<feature type="signal peptide" evidence="3">
    <location>
        <begin position="1"/>
        <end position="34"/>
    </location>
</feature>
<reference evidence="4" key="1">
    <citation type="submission" date="2022-03" db="EMBL/GenBank/DDBJ databases">
        <authorList>
            <person name="Sayadi A."/>
        </authorList>
    </citation>
    <scope>NUCLEOTIDE SEQUENCE</scope>
</reference>